<dbReference type="SUPFAM" id="SSF54637">
    <property type="entry name" value="Thioesterase/thiol ester dehydrase-isomerase"/>
    <property type="match status" value="1"/>
</dbReference>
<dbReference type="InterPro" id="IPR052061">
    <property type="entry name" value="PTE-AB_protein"/>
</dbReference>
<organism evidence="2 3">
    <name type="scientific">Dispira parvispora</name>
    <dbReference type="NCBI Taxonomy" id="1520584"/>
    <lineage>
        <taxon>Eukaryota</taxon>
        <taxon>Fungi</taxon>
        <taxon>Fungi incertae sedis</taxon>
        <taxon>Zoopagomycota</taxon>
        <taxon>Kickxellomycotina</taxon>
        <taxon>Dimargaritomycetes</taxon>
        <taxon>Dimargaritales</taxon>
        <taxon>Dimargaritaceae</taxon>
        <taxon>Dispira</taxon>
    </lineage>
</organism>
<dbReference type="AlphaFoldDB" id="A0A9W8AK35"/>
<dbReference type="EMBL" id="JANBPY010002086">
    <property type="protein sequence ID" value="KAJ1956655.1"/>
    <property type="molecule type" value="Genomic_DNA"/>
</dbReference>
<protein>
    <recommendedName>
        <fullName evidence="1">Thioesterase domain-containing protein</fullName>
    </recommendedName>
</protein>
<feature type="domain" description="Thioesterase" evidence="1">
    <location>
        <begin position="178"/>
        <end position="251"/>
    </location>
</feature>
<dbReference type="CDD" id="cd03443">
    <property type="entry name" value="PaaI_thioesterase"/>
    <property type="match status" value="1"/>
</dbReference>
<dbReference type="Proteomes" id="UP001150925">
    <property type="component" value="Unassembled WGS sequence"/>
</dbReference>
<comment type="caution">
    <text evidence="2">The sequence shown here is derived from an EMBL/GenBank/DDBJ whole genome shotgun (WGS) entry which is preliminary data.</text>
</comment>
<sequence>MTHTQTTPEPATSQAVKPKMLAQKILTRPPPFAADLLEKHLASNLKPTNNVELDASIAKKIHARINALALVRGLRDAPEQFKEFCPFWPMEPHVKQHHLVSETLGGASKLPVDPLTFRHKASLNPFDFISPVAEVEPSTVSEPEQTPSIIDDAILKNTDDDAMTQIQYLGRSLCGHDGIIHGGLLATIIDEAFARLAFPFLPGYSGFTANLNLNYRVPVPADHVVVVTMKVDKLEGRKAFLTATMKSLDGNVQFLEATSLFIAPKPRE</sequence>
<proteinExistence type="predicted"/>
<name>A0A9W8AK35_9FUNG</name>
<dbReference type="PANTHER" id="PTHR47260">
    <property type="entry name" value="UPF0644 PROTEIN PB2B4.06"/>
    <property type="match status" value="1"/>
</dbReference>
<gene>
    <name evidence="2" type="ORF">IWQ62_005253</name>
</gene>
<evidence type="ECO:0000313" key="2">
    <source>
        <dbReference type="EMBL" id="KAJ1956655.1"/>
    </source>
</evidence>
<dbReference type="Gene3D" id="3.10.129.10">
    <property type="entry name" value="Hotdog Thioesterase"/>
    <property type="match status" value="1"/>
</dbReference>
<evidence type="ECO:0000313" key="3">
    <source>
        <dbReference type="Proteomes" id="UP001150925"/>
    </source>
</evidence>
<dbReference type="InterPro" id="IPR006683">
    <property type="entry name" value="Thioestr_dom"/>
</dbReference>
<evidence type="ECO:0000259" key="1">
    <source>
        <dbReference type="Pfam" id="PF03061"/>
    </source>
</evidence>
<reference evidence="2" key="1">
    <citation type="submission" date="2022-07" db="EMBL/GenBank/DDBJ databases">
        <title>Phylogenomic reconstructions and comparative analyses of Kickxellomycotina fungi.</title>
        <authorList>
            <person name="Reynolds N.K."/>
            <person name="Stajich J.E."/>
            <person name="Barry K."/>
            <person name="Grigoriev I.V."/>
            <person name="Crous P."/>
            <person name="Smith M.E."/>
        </authorList>
    </citation>
    <scope>NUCLEOTIDE SEQUENCE</scope>
    <source>
        <strain evidence="2">RSA 1196</strain>
    </source>
</reference>
<dbReference type="OrthoDB" id="506431at2759"/>
<dbReference type="Pfam" id="PF03061">
    <property type="entry name" value="4HBT"/>
    <property type="match status" value="1"/>
</dbReference>
<accession>A0A9W8AK35</accession>
<dbReference type="PANTHER" id="PTHR47260:SF1">
    <property type="entry name" value="UPF0644 PROTEIN PB2B4.06"/>
    <property type="match status" value="1"/>
</dbReference>
<dbReference type="InterPro" id="IPR029069">
    <property type="entry name" value="HotDog_dom_sf"/>
</dbReference>
<keyword evidence="3" id="KW-1185">Reference proteome</keyword>